<dbReference type="Pfam" id="PF05402">
    <property type="entry name" value="PqqD"/>
    <property type="match status" value="1"/>
</dbReference>
<organism evidence="1 2">
    <name type="scientific">Embleya hyalina</name>
    <dbReference type="NCBI Taxonomy" id="516124"/>
    <lineage>
        <taxon>Bacteria</taxon>
        <taxon>Bacillati</taxon>
        <taxon>Actinomycetota</taxon>
        <taxon>Actinomycetes</taxon>
        <taxon>Kitasatosporales</taxon>
        <taxon>Streptomycetaceae</taxon>
        <taxon>Embleya</taxon>
    </lineage>
</organism>
<dbReference type="InterPro" id="IPR041881">
    <property type="entry name" value="PqqD_sf"/>
</dbReference>
<dbReference type="Proteomes" id="UP000286931">
    <property type="component" value="Unassembled WGS sequence"/>
</dbReference>
<keyword evidence="2" id="KW-1185">Reference proteome</keyword>
<reference evidence="1 2" key="1">
    <citation type="submission" date="2018-12" db="EMBL/GenBank/DDBJ databases">
        <title>Draft genome sequence of Embleya hyalina NBRC 13850T.</title>
        <authorList>
            <person name="Komaki H."/>
            <person name="Hosoyama A."/>
            <person name="Kimura A."/>
            <person name="Ichikawa N."/>
            <person name="Tamura T."/>
        </authorList>
    </citation>
    <scope>NUCLEOTIDE SEQUENCE [LARGE SCALE GENOMIC DNA]</scope>
    <source>
        <strain evidence="1 2">NBRC 13850</strain>
    </source>
</reference>
<dbReference type="Gene3D" id="1.10.10.1150">
    <property type="entry name" value="Coenzyme PQQ synthesis protein D (PqqD)"/>
    <property type="match status" value="1"/>
</dbReference>
<dbReference type="RefSeq" id="WP_126642750.1">
    <property type="nucleotide sequence ID" value="NZ_BIFH01000045.1"/>
</dbReference>
<dbReference type="AlphaFoldDB" id="A0A401Z2T5"/>
<gene>
    <name evidence="1" type="ORF">EHYA_08817</name>
</gene>
<sequence length="85" mass="9419">MTFALKPDVSLTPTEHGTVLLDERRGRYFQLNPTGTLVLRTLLDGATAHQAAELLSERYGITREQAATDVAALLENLRKRKLAGR</sequence>
<dbReference type="EMBL" id="BIFH01000045">
    <property type="protein sequence ID" value="GCE01078.1"/>
    <property type="molecule type" value="Genomic_DNA"/>
</dbReference>
<evidence type="ECO:0000313" key="1">
    <source>
        <dbReference type="EMBL" id="GCE01078.1"/>
    </source>
</evidence>
<dbReference type="InterPro" id="IPR008792">
    <property type="entry name" value="PQQD"/>
</dbReference>
<dbReference type="NCBIfam" id="NF033530">
    <property type="entry name" value="lasso_PqqD_Strm"/>
    <property type="match status" value="1"/>
</dbReference>
<proteinExistence type="predicted"/>
<dbReference type="OrthoDB" id="5195143at2"/>
<accession>A0A401Z2T5</accession>
<evidence type="ECO:0000313" key="2">
    <source>
        <dbReference type="Proteomes" id="UP000286931"/>
    </source>
</evidence>
<evidence type="ECO:0008006" key="3">
    <source>
        <dbReference type="Google" id="ProtNLM"/>
    </source>
</evidence>
<comment type="caution">
    <text evidence="1">The sequence shown here is derived from an EMBL/GenBank/DDBJ whole genome shotgun (WGS) entry which is preliminary data.</text>
</comment>
<protein>
    <recommendedName>
        <fullName evidence="3">Lasso peptide biosynthesis PqqD family chaperone</fullName>
    </recommendedName>
</protein>
<name>A0A401Z2T5_9ACTN</name>